<dbReference type="Gene3D" id="2.170.130.10">
    <property type="entry name" value="TonB-dependent receptor, plug domain"/>
    <property type="match status" value="1"/>
</dbReference>
<keyword evidence="2 7" id="KW-0813">Transport</keyword>
<dbReference type="Gene3D" id="2.60.40.1120">
    <property type="entry name" value="Carboxypeptidase-like, regulatory domain"/>
    <property type="match status" value="1"/>
</dbReference>
<name>A0A316WRU6_9FLAO</name>
<keyword evidence="6 7" id="KW-0998">Cell outer membrane</keyword>
<evidence type="ECO:0000256" key="1">
    <source>
        <dbReference type="ARBA" id="ARBA00004571"/>
    </source>
</evidence>
<comment type="subcellular location">
    <subcellularLocation>
        <location evidence="1 7">Cell outer membrane</location>
        <topology evidence="1 7">Multi-pass membrane protein</topology>
    </subcellularLocation>
</comment>
<dbReference type="EMBL" id="PPEG02000002">
    <property type="protein sequence ID" value="PWN64131.1"/>
    <property type="molecule type" value="Genomic_DNA"/>
</dbReference>
<keyword evidence="5 7" id="KW-0472">Membrane</keyword>
<dbReference type="NCBIfam" id="TIGR04057">
    <property type="entry name" value="SusC_RagA_signa"/>
    <property type="match status" value="1"/>
</dbReference>
<dbReference type="InterPro" id="IPR023997">
    <property type="entry name" value="TonB-dep_OMP_SusC/RagA_CS"/>
</dbReference>
<dbReference type="InterPro" id="IPR023996">
    <property type="entry name" value="TonB-dep_OMP_SusC/RagA"/>
</dbReference>
<evidence type="ECO:0000256" key="8">
    <source>
        <dbReference type="SAM" id="MobiDB-lite"/>
    </source>
</evidence>
<dbReference type="InterPro" id="IPR039426">
    <property type="entry name" value="TonB-dep_rcpt-like"/>
</dbReference>
<dbReference type="InterPro" id="IPR008969">
    <property type="entry name" value="CarboxyPept-like_regulatory"/>
</dbReference>
<comment type="similarity">
    <text evidence="7">Belongs to the TonB-dependent receptor family.</text>
</comment>
<evidence type="ECO:0000313" key="10">
    <source>
        <dbReference type="EMBL" id="PWN64131.1"/>
    </source>
</evidence>
<evidence type="ECO:0000256" key="5">
    <source>
        <dbReference type="ARBA" id="ARBA00023136"/>
    </source>
</evidence>
<evidence type="ECO:0000259" key="9">
    <source>
        <dbReference type="Pfam" id="PF07715"/>
    </source>
</evidence>
<evidence type="ECO:0000313" key="11">
    <source>
        <dbReference type="Proteomes" id="UP000236413"/>
    </source>
</evidence>
<dbReference type="Proteomes" id="UP000236413">
    <property type="component" value="Unassembled WGS sequence"/>
</dbReference>
<evidence type="ECO:0000256" key="4">
    <source>
        <dbReference type="ARBA" id="ARBA00022692"/>
    </source>
</evidence>
<evidence type="ECO:0000256" key="7">
    <source>
        <dbReference type="PROSITE-ProRule" id="PRU01360"/>
    </source>
</evidence>
<accession>A0A316WRU6</accession>
<gene>
    <name evidence="10" type="ORF">C1634_005935</name>
</gene>
<dbReference type="NCBIfam" id="TIGR04056">
    <property type="entry name" value="OMP_RagA_SusC"/>
    <property type="match status" value="1"/>
</dbReference>
<dbReference type="SUPFAM" id="SSF56935">
    <property type="entry name" value="Porins"/>
    <property type="match status" value="1"/>
</dbReference>
<reference evidence="10 11" key="1">
    <citation type="submission" date="2018-04" db="EMBL/GenBank/DDBJ databases">
        <title>Chryseobacterium oncorhynchi 701B-08T from rainbow trout, and Chryseobacterium viscerum 687B-08T from diseased fish.</title>
        <authorList>
            <person name="Jeong J.-J."/>
            <person name="Lee Y.J."/>
            <person name="Pathiraja D."/>
            <person name="Park B."/>
            <person name="Choi I.-G."/>
            <person name="Kim K.D."/>
        </authorList>
    </citation>
    <scope>NUCLEOTIDE SEQUENCE [LARGE SCALE GENOMIC DNA]</scope>
    <source>
        <strain evidence="10 11">687B-08</strain>
    </source>
</reference>
<comment type="caution">
    <text evidence="10">The sequence shown here is derived from an EMBL/GenBank/DDBJ whole genome shotgun (WGS) entry which is preliminary data.</text>
</comment>
<dbReference type="SUPFAM" id="SSF49464">
    <property type="entry name" value="Carboxypeptidase regulatory domain-like"/>
    <property type="match status" value="1"/>
</dbReference>
<protein>
    <submittedName>
        <fullName evidence="10">SusC/RagA family TonB-linked outer membrane protein</fullName>
    </submittedName>
</protein>
<feature type="region of interest" description="Disordered" evidence="8">
    <location>
        <begin position="176"/>
        <end position="212"/>
    </location>
</feature>
<dbReference type="Pfam" id="PF07715">
    <property type="entry name" value="Plug"/>
    <property type="match status" value="1"/>
</dbReference>
<evidence type="ECO:0000256" key="3">
    <source>
        <dbReference type="ARBA" id="ARBA00022452"/>
    </source>
</evidence>
<dbReference type="Pfam" id="PF13715">
    <property type="entry name" value="CarbopepD_reg_2"/>
    <property type="match status" value="1"/>
</dbReference>
<keyword evidence="4 7" id="KW-0812">Transmembrane</keyword>
<proteinExistence type="inferred from homology"/>
<dbReference type="InterPro" id="IPR037066">
    <property type="entry name" value="Plug_dom_sf"/>
</dbReference>
<dbReference type="InterPro" id="IPR036942">
    <property type="entry name" value="Beta-barrel_TonB_sf"/>
</dbReference>
<dbReference type="GO" id="GO:0009279">
    <property type="term" value="C:cell outer membrane"/>
    <property type="evidence" value="ECO:0007669"/>
    <property type="project" value="UniProtKB-SubCell"/>
</dbReference>
<keyword evidence="3 7" id="KW-1134">Transmembrane beta strand</keyword>
<feature type="domain" description="TonB-dependent receptor plug" evidence="9">
    <location>
        <begin position="276"/>
        <end position="404"/>
    </location>
</feature>
<dbReference type="Gene3D" id="2.40.170.20">
    <property type="entry name" value="TonB-dependent receptor, beta-barrel domain"/>
    <property type="match status" value="1"/>
</dbReference>
<evidence type="ECO:0000256" key="6">
    <source>
        <dbReference type="ARBA" id="ARBA00023237"/>
    </source>
</evidence>
<dbReference type="PROSITE" id="PS52016">
    <property type="entry name" value="TONB_DEPENDENT_REC_3"/>
    <property type="match status" value="1"/>
</dbReference>
<organism evidence="10 11">
    <name type="scientific">Chryseobacterium viscerum</name>
    <dbReference type="NCBI Taxonomy" id="1037377"/>
    <lineage>
        <taxon>Bacteria</taxon>
        <taxon>Pseudomonadati</taxon>
        <taxon>Bacteroidota</taxon>
        <taxon>Flavobacteriia</taxon>
        <taxon>Flavobacteriales</taxon>
        <taxon>Weeksellaceae</taxon>
        <taxon>Chryseobacterium group</taxon>
        <taxon>Chryseobacterium</taxon>
    </lineage>
</organism>
<sequence>MLRQIVGFVNHQSKPIYQPIAGESSKFSPAIQNLLKFMIFFSIRRYARRHGSAVYGYPVRDTGQIKPLKKIPISFHLMVLLLFTCLVAAAKVNAQNINIEAKAVPIYKIFKQIEKQSGYSFWYTGDVLKRSSPVTISLRNASLPLALEQIFKKQPFTFELVGETIVIKEKLPVKENSGEKEKQKKQTINGTVTDENGKPLSGATIRVKGTDKTTTANKEGKFSLTDIEENAVLVVSYIGYTTQEVSLQNAERIFLAKSESKLDEVQVIAYGTTTKRLNTGSVGSISGADIAKQPVSNPLAALSGRIPGLVVTQSTGVPGSSFNIQIRGRNSIAQGSQPLILIDGIPFAPGNEGISSLPSALTNGSTGTSLSPFNSINPSDIESMEILKDADATAIYGSRGANGVLLITTRKGKSGKTQVNVNINQGFTEAGRTMDLMDLRQYLSMRKEAFANSNSTPTISNAPDLMAWDQNRYTDYRTELIGGTGKLTNAQLSISGGSSEIQYLIGGSFYRETSVFPNAMPNTRGSVNMNLNHASKDNRFSLNFSGSFTAGENKTAGTDLTYYTFLSPNTPGFFTPDGKLKWTENGAQYENPYRYLFEGYNAKTNNLVSSVNTSYRIIDGLTLKLAMGYNRLNGKETKLMPMSSLSPDQTQISSSQFALSEYSSWNIEPQVQYVRTLGRGKLDVLGGATFHQKNSLGNYISVSGFTTDALMESIAAASTINTASNAKSEYKYNAVFARINYNIDNRYIVNLTARRDGSSRFGPGKQFANFGAVGLAWIFTEEKWFQDQFPLLSFGKLRASYGITGNDQIGDYQFLDSWQPGSQTYQGTGTLRPSALANPNYTWEENKKLEAAVDLGFLKDRLLFSANYYRNRSSNQLVAYRLPYLTGFASIIRNFPAVVQNEGWEFSLSADVVKSGIFSWTISANATLPKNTLLKFPGIETSTYASLYKVGRSLGSLYNYHYEGIDPVTGLYRLTDVDGSGSYNAGDLMINGTLDPKIYGGLNNTVRYKGIELSVFFDYRKQTGKNFLYSIYNLARIPGMMMNQPSVLTDRRQNTNTTAQYEKYTAVAGTNVANVAYSDRVYSDASFVRLRNLSLSYSLPKAVSSKLSLSSARVYLQGQNLFTWSAMNGLDPETQNLYSLPPLKVYTIGLQLNL</sequence>
<dbReference type="InterPro" id="IPR012910">
    <property type="entry name" value="Plug_dom"/>
</dbReference>
<evidence type="ECO:0000256" key="2">
    <source>
        <dbReference type="ARBA" id="ARBA00022448"/>
    </source>
</evidence>
<dbReference type="AlphaFoldDB" id="A0A316WRU6"/>